<name>Q3ACU4_CARHZ</name>
<dbReference type="InParanoid" id="Q3ACU4"/>
<accession>Q3ACU4</accession>
<reference evidence="1 2" key="1">
    <citation type="journal article" date="2005" name="PLoS Genet.">
        <title>Life in hot carbon monoxide: the complete genome sequence of Carboxydothermus hydrogenoformans Z-2901.</title>
        <authorList>
            <person name="Wu M."/>
            <person name="Ren Q."/>
            <person name="Durkin A.S."/>
            <person name="Daugherty S.C."/>
            <person name="Brinkac L.M."/>
            <person name="Dodson R.J."/>
            <person name="Madupu R."/>
            <person name="Sullivan S.A."/>
            <person name="Kolonay J.F."/>
            <person name="Haft D.H."/>
            <person name="Nelson W.C."/>
            <person name="Tallon L.J."/>
            <person name="Jones K.M."/>
            <person name="Ulrich L.E."/>
            <person name="Gonzalez J.M."/>
            <person name="Zhulin I.B."/>
            <person name="Robb F.T."/>
            <person name="Eisen J.A."/>
        </authorList>
    </citation>
    <scope>NUCLEOTIDE SEQUENCE [LARGE SCALE GENOMIC DNA]</scope>
    <source>
        <strain evidence="2">ATCC BAA-161 / DSM 6008 / Z-2901</strain>
    </source>
</reference>
<dbReference type="KEGG" id="chy:CHY_1195"/>
<dbReference type="EMBL" id="CP000141">
    <property type="protein sequence ID" value="ABB13828.1"/>
    <property type="molecule type" value="Genomic_DNA"/>
</dbReference>
<dbReference type="HOGENOM" id="CLU_3355222_0_0_9"/>
<keyword evidence="2" id="KW-1185">Reference proteome</keyword>
<dbReference type="Proteomes" id="UP000002706">
    <property type="component" value="Chromosome"/>
</dbReference>
<evidence type="ECO:0000313" key="2">
    <source>
        <dbReference type="Proteomes" id="UP000002706"/>
    </source>
</evidence>
<evidence type="ECO:0000313" key="1">
    <source>
        <dbReference type="EMBL" id="ABB13828.1"/>
    </source>
</evidence>
<dbReference type="AlphaFoldDB" id="Q3ACU4"/>
<gene>
    <name evidence="1" type="ordered locus">CHY_1195</name>
</gene>
<sequence length="36" mass="4430">MESIYLLLLLFLFLIRHIFQNSFKKKKTCLKKQEKS</sequence>
<organism evidence="1 2">
    <name type="scientific">Carboxydothermus hydrogenoformans (strain ATCC BAA-161 / DSM 6008 / Z-2901)</name>
    <dbReference type="NCBI Taxonomy" id="246194"/>
    <lineage>
        <taxon>Bacteria</taxon>
        <taxon>Bacillati</taxon>
        <taxon>Bacillota</taxon>
        <taxon>Clostridia</taxon>
        <taxon>Thermoanaerobacterales</taxon>
        <taxon>Thermoanaerobacteraceae</taxon>
        <taxon>Carboxydothermus</taxon>
    </lineage>
</organism>
<proteinExistence type="predicted"/>
<protein>
    <submittedName>
        <fullName evidence="1">Uncharacterized protein</fullName>
    </submittedName>
</protein>